<reference evidence="1" key="1">
    <citation type="submission" date="2019-10" db="EMBL/GenBank/DDBJ databases">
        <title>Conservation and host-specific expression of non-tandemly repeated heterogenous ribosome RNA gene in arbuscular mycorrhizal fungi.</title>
        <authorList>
            <person name="Maeda T."/>
            <person name="Kobayashi Y."/>
            <person name="Nakagawa T."/>
            <person name="Ezawa T."/>
            <person name="Yamaguchi K."/>
            <person name="Bino T."/>
            <person name="Nishimoto Y."/>
            <person name="Shigenobu S."/>
            <person name="Kawaguchi M."/>
        </authorList>
    </citation>
    <scope>NUCLEOTIDE SEQUENCE</scope>
    <source>
        <strain evidence="1">HR1</strain>
    </source>
</reference>
<dbReference type="EMBL" id="BLAL01000239">
    <property type="protein sequence ID" value="GES95197.1"/>
    <property type="molecule type" value="Genomic_DNA"/>
</dbReference>
<dbReference type="AlphaFoldDB" id="A0A8H3QXL9"/>
<evidence type="ECO:0000313" key="2">
    <source>
        <dbReference type="Proteomes" id="UP000615446"/>
    </source>
</evidence>
<accession>A0A8H3QXL9</accession>
<comment type="caution">
    <text evidence="1">The sequence shown here is derived from an EMBL/GenBank/DDBJ whole genome shotgun (WGS) entry which is preliminary data.</text>
</comment>
<name>A0A8H3QXL9_9GLOM</name>
<protein>
    <submittedName>
        <fullName evidence="1">Uncharacterized protein</fullName>
    </submittedName>
</protein>
<gene>
    <name evidence="1" type="ORF">RCL2_002188000</name>
</gene>
<proteinExistence type="predicted"/>
<organism evidence="1 2">
    <name type="scientific">Rhizophagus clarus</name>
    <dbReference type="NCBI Taxonomy" id="94130"/>
    <lineage>
        <taxon>Eukaryota</taxon>
        <taxon>Fungi</taxon>
        <taxon>Fungi incertae sedis</taxon>
        <taxon>Mucoromycota</taxon>
        <taxon>Glomeromycotina</taxon>
        <taxon>Glomeromycetes</taxon>
        <taxon>Glomerales</taxon>
        <taxon>Glomeraceae</taxon>
        <taxon>Rhizophagus</taxon>
    </lineage>
</organism>
<dbReference type="Proteomes" id="UP000615446">
    <property type="component" value="Unassembled WGS sequence"/>
</dbReference>
<sequence>MSSSFNSSDDVFVPNINDINDEIDEPENSRKTASIWKYVNCKDPSHPGVPVCKTCGFVFSIKSGNSNPWLEKEKSEQDDVVVTWIIGD</sequence>
<evidence type="ECO:0000313" key="1">
    <source>
        <dbReference type="EMBL" id="GES95197.1"/>
    </source>
</evidence>